<feature type="domain" description="Nephrocystin 3-like N-terminal" evidence="5">
    <location>
        <begin position="259"/>
        <end position="412"/>
    </location>
</feature>
<reference evidence="6 7" key="1">
    <citation type="journal article" date="2011" name="PLoS Pathog.">
        <title>Endophytic Life Strategies Decoded by Genome and Transcriptome Analyses of the Mutualistic Root Symbiont Piriformospora indica.</title>
        <authorList>
            <person name="Zuccaro A."/>
            <person name="Lahrmann U."/>
            <person name="Guldener U."/>
            <person name="Langen G."/>
            <person name="Pfiffi S."/>
            <person name="Biedenkopf D."/>
            <person name="Wong P."/>
            <person name="Samans B."/>
            <person name="Grimm C."/>
            <person name="Basiewicz M."/>
            <person name="Murat C."/>
            <person name="Martin F."/>
            <person name="Kogel K.H."/>
        </authorList>
    </citation>
    <scope>NUCLEOTIDE SEQUENCE [LARGE SCALE GENOMIC DNA]</scope>
    <source>
        <strain evidence="6 7">DSM 11827</strain>
    </source>
</reference>
<evidence type="ECO:0000256" key="3">
    <source>
        <dbReference type="SAM" id="Coils"/>
    </source>
</evidence>
<evidence type="ECO:0000256" key="2">
    <source>
        <dbReference type="PROSITE-ProRule" id="PRU00221"/>
    </source>
</evidence>
<evidence type="ECO:0000256" key="1">
    <source>
        <dbReference type="ARBA" id="ARBA00022737"/>
    </source>
</evidence>
<dbReference type="SUPFAM" id="SSF52540">
    <property type="entry name" value="P-loop containing nucleoside triphosphate hydrolases"/>
    <property type="match status" value="1"/>
</dbReference>
<keyword evidence="2" id="KW-0853">WD repeat</keyword>
<dbReference type="Gene3D" id="3.40.50.300">
    <property type="entry name" value="P-loop containing nucleotide triphosphate hydrolases"/>
    <property type="match status" value="1"/>
</dbReference>
<keyword evidence="1" id="KW-0677">Repeat</keyword>
<dbReference type="InParanoid" id="G4TGG5"/>
<dbReference type="InterPro" id="IPR059179">
    <property type="entry name" value="MLKL-like_MCAfunc"/>
</dbReference>
<comment type="caution">
    <text evidence="6">The sequence shown here is derived from an EMBL/GenBank/DDBJ whole genome shotgun (WGS) entry which is preliminary data.</text>
</comment>
<dbReference type="EMBL" id="CAFZ01000082">
    <property type="protein sequence ID" value="CCA70408.1"/>
    <property type="molecule type" value="Genomic_DNA"/>
</dbReference>
<feature type="repeat" description="WD" evidence="2">
    <location>
        <begin position="520"/>
        <end position="541"/>
    </location>
</feature>
<dbReference type="eggNOG" id="KOG0266">
    <property type="taxonomic scope" value="Eukaryota"/>
</dbReference>
<dbReference type="Proteomes" id="UP000007148">
    <property type="component" value="Unassembled WGS sequence"/>
</dbReference>
<dbReference type="STRING" id="1109443.G4TGG5"/>
<dbReference type="CDD" id="cd21037">
    <property type="entry name" value="MLKL_NTD"/>
    <property type="match status" value="1"/>
</dbReference>
<proteinExistence type="predicted"/>
<evidence type="ECO:0000259" key="5">
    <source>
        <dbReference type="Pfam" id="PF24883"/>
    </source>
</evidence>
<dbReference type="OMA" id="MDHSATI"/>
<dbReference type="PROSITE" id="PS50082">
    <property type="entry name" value="WD_REPEATS_2"/>
    <property type="match status" value="1"/>
</dbReference>
<feature type="compositionally biased region" description="Polar residues" evidence="4">
    <location>
        <begin position="14"/>
        <end position="23"/>
    </location>
</feature>
<evidence type="ECO:0000313" key="6">
    <source>
        <dbReference type="EMBL" id="CCA70408.1"/>
    </source>
</evidence>
<dbReference type="AlphaFoldDB" id="G4TGG5"/>
<evidence type="ECO:0000313" key="7">
    <source>
        <dbReference type="Proteomes" id="UP000007148"/>
    </source>
</evidence>
<keyword evidence="3" id="KW-0175">Coiled coil</keyword>
<sequence length="543" mass="59713">MPAQKPSKSKKPDQTMSLPASSSSKKDQIYNTVNVGLDVVANIAEASDTLAPLKAACRTTKSILELIQAIDSNQEDWIDLIGRVKGYMSILEQQITLFQACPPEDLRTVSEAFSRPLIGYVEALEDMHDTVANLTEKRNHRKFRLFKAFSKVKIDSGEILRLNVAVEDKHRQFMAALGVFTAFRIQAVERNTKGIKARLEAAKANVEDANAEATKAVIETTRTDHDTSAILQLPMVAFVASSIHSTCLQGTREAVLQIIRGWAEDTASQKPIFWLCDIAGSGKSTVAMSVAQGWRTEGVLGGQFFFSLASTEASTTDKFCSTIARELAQHIPELAPQIAEAVKQNPAIMRSSLKDQLQPLILAPLLHREKRVILVIDAIDECESAAQREELLQTLAITAREASHLKIFITSRPDSVVEAVLGPLSIKTELKDRLHDISHHDNVEDIATYVHQSLCDVLSPAERQRLAEKANGLFIWASTACRILNNSSRSPEGTYNRLMSMNQGGTPSILSRSQQIARGLSGSSDNAARLWDADTGRAFEEPE</sequence>
<name>G4TGG5_SERID</name>
<keyword evidence="7" id="KW-1185">Reference proteome</keyword>
<feature type="region of interest" description="Disordered" evidence="4">
    <location>
        <begin position="1"/>
        <end position="23"/>
    </location>
</feature>
<feature type="coiled-coil region" evidence="3">
    <location>
        <begin position="185"/>
        <end position="219"/>
    </location>
</feature>
<dbReference type="InterPro" id="IPR001680">
    <property type="entry name" value="WD40_rpt"/>
</dbReference>
<gene>
    <name evidence="6" type="ORF">PIIN_04347</name>
</gene>
<protein>
    <submittedName>
        <fullName evidence="6">Related to archipelago beta form (F-box-WD40 repeat protein)</fullName>
    </submittedName>
</protein>
<dbReference type="InterPro" id="IPR027417">
    <property type="entry name" value="P-loop_NTPase"/>
</dbReference>
<organism evidence="6 7">
    <name type="scientific">Serendipita indica (strain DSM 11827)</name>
    <name type="common">Root endophyte fungus</name>
    <name type="synonym">Piriformospora indica</name>
    <dbReference type="NCBI Taxonomy" id="1109443"/>
    <lineage>
        <taxon>Eukaryota</taxon>
        <taxon>Fungi</taxon>
        <taxon>Dikarya</taxon>
        <taxon>Basidiomycota</taxon>
        <taxon>Agaricomycotina</taxon>
        <taxon>Agaricomycetes</taxon>
        <taxon>Sebacinales</taxon>
        <taxon>Serendipitaceae</taxon>
        <taxon>Serendipita</taxon>
    </lineage>
</organism>
<dbReference type="Pfam" id="PF24883">
    <property type="entry name" value="NPHP3_N"/>
    <property type="match status" value="1"/>
</dbReference>
<dbReference type="InterPro" id="IPR056884">
    <property type="entry name" value="NPHP3-like_N"/>
</dbReference>
<dbReference type="HOGENOM" id="CLU_000288_6_5_1"/>
<dbReference type="OrthoDB" id="4760524at2759"/>
<accession>G4TGG5</accession>
<dbReference type="PANTHER" id="PTHR10039">
    <property type="entry name" value="AMELOGENIN"/>
    <property type="match status" value="1"/>
</dbReference>
<dbReference type="PANTHER" id="PTHR10039:SF16">
    <property type="entry name" value="GPI INOSITOL-DEACYLASE"/>
    <property type="match status" value="1"/>
</dbReference>
<evidence type="ECO:0000256" key="4">
    <source>
        <dbReference type="SAM" id="MobiDB-lite"/>
    </source>
</evidence>